<feature type="transmembrane region" description="Helical" evidence="1">
    <location>
        <begin position="165"/>
        <end position="183"/>
    </location>
</feature>
<sequence length="241" mass="27607">MDSFFSGDVPNRFSLFSASHITMIILYLIMIVTLVISYRKLAANQTLTNFLRWLFAGILFISVSSYHMWMASNDTWLLGHSLPLHITSLSGFLAIYALISFNKRLIRVTFFIGFLSTGLAVMTPDLAYDFPHYRYWQFFLHHMIVSVSSLYLVLVTDIQITLKHLFTIFGGLLVYAFIIGVFVNPTLDANYLFLSRPPVNETIINYLGSGPIYIVSLVFIGFFAFLLSFGFYQFVKGFKQK</sequence>
<protein>
    <submittedName>
        <fullName evidence="2">TIGR02206 family membrane protein</fullName>
    </submittedName>
</protein>
<dbReference type="RefSeq" id="WP_212367078.1">
    <property type="nucleotide sequence ID" value="NZ_JAGSIE010000003.1"/>
</dbReference>
<accession>A0A941CRL1</accession>
<feature type="transmembrane region" description="Helical" evidence="1">
    <location>
        <begin position="75"/>
        <end position="98"/>
    </location>
</feature>
<feature type="transmembrane region" description="Helical" evidence="1">
    <location>
        <begin position="105"/>
        <end position="123"/>
    </location>
</feature>
<dbReference type="InterPro" id="IPR011737">
    <property type="entry name" value="CHP02206_TP0381"/>
</dbReference>
<dbReference type="EMBL" id="JAGSIE010000003">
    <property type="protein sequence ID" value="MBR7552598.1"/>
    <property type="molecule type" value="Genomic_DNA"/>
</dbReference>
<keyword evidence="1" id="KW-1133">Transmembrane helix</keyword>
<reference evidence="2 3" key="1">
    <citation type="submission" date="2021-04" db="EMBL/GenBank/DDBJ databases">
        <title>Allobacillus sp. nov. SKP8-2 isolated from shrimp paste.</title>
        <authorList>
            <person name="Tanasupawat S."/>
            <person name="Yiamsombat S."/>
            <person name="Kanchanasin P."/>
            <person name="Kuncharoen N."/>
        </authorList>
    </citation>
    <scope>NUCLEOTIDE SEQUENCE [LARGE SCALE GENOMIC DNA]</scope>
    <source>
        <strain evidence="2 3">SKP8-2</strain>
    </source>
</reference>
<feature type="transmembrane region" description="Helical" evidence="1">
    <location>
        <begin position="20"/>
        <end position="38"/>
    </location>
</feature>
<name>A0A941CRL1_9BACI</name>
<dbReference type="Proteomes" id="UP000675431">
    <property type="component" value="Unassembled WGS sequence"/>
</dbReference>
<keyword evidence="1" id="KW-0472">Membrane</keyword>
<evidence type="ECO:0000313" key="2">
    <source>
        <dbReference type="EMBL" id="MBR7552598.1"/>
    </source>
</evidence>
<dbReference type="AlphaFoldDB" id="A0A941CRL1"/>
<feature type="transmembrane region" description="Helical" evidence="1">
    <location>
        <begin position="50"/>
        <end position="69"/>
    </location>
</feature>
<feature type="transmembrane region" description="Helical" evidence="1">
    <location>
        <begin position="203"/>
        <end position="232"/>
    </location>
</feature>
<gene>
    <name evidence="2" type="ORF">KC820_00385</name>
</gene>
<evidence type="ECO:0000256" key="1">
    <source>
        <dbReference type="SAM" id="Phobius"/>
    </source>
</evidence>
<comment type="caution">
    <text evidence="2">The sequence shown here is derived from an EMBL/GenBank/DDBJ whole genome shotgun (WGS) entry which is preliminary data.</text>
</comment>
<keyword evidence="1" id="KW-0812">Transmembrane</keyword>
<proteinExistence type="predicted"/>
<evidence type="ECO:0000313" key="3">
    <source>
        <dbReference type="Proteomes" id="UP000675431"/>
    </source>
</evidence>
<keyword evidence="3" id="KW-1185">Reference proteome</keyword>
<feature type="transmembrane region" description="Helical" evidence="1">
    <location>
        <begin position="135"/>
        <end position="153"/>
    </location>
</feature>
<dbReference type="Pfam" id="PF14808">
    <property type="entry name" value="TMEM164"/>
    <property type="match status" value="1"/>
</dbReference>
<dbReference type="NCBIfam" id="TIGR02206">
    <property type="entry name" value="intg_mem_TP0381"/>
    <property type="match status" value="1"/>
</dbReference>
<organism evidence="2 3">
    <name type="scientific">Allobacillus saliphilus</name>
    <dbReference type="NCBI Taxonomy" id="2912308"/>
    <lineage>
        <taxon>Bacteria</taxon>
        <taxon>Bacillati</taxon>
        <taxon>Bacillota</taxon>
        <taxon>Bacilli</taxon>
        <taxon>Bacillales</taxon>
        <taxon>Bacillaceae</taxon>
        <taxon>Allobacillus</taxon>
    </lineage>
</organism>